<dbReference type="InterPro" id="IPR006103">
    <property type="entry name" value="Glyco_hydro_2_cat"/>
</dbReference>
<dbReference type="InterPro" id="IPR036156">
    <property type="entry name" value="Beta-gal/glucu_dom_sf"/>
</dbReference>
<dbReference type="SUPFAM" id="SSF49303">
    <property type="entry name" value="beta-Galactosidase/glucuronidase domain"/>
    <property type="match status" value="1"/>
</dbReference>
<dbReference type="EMBL" id="FNZX01000006">
    <property type="protein sequence ID" value="SEK53181.1"/>
    <property type="molecule type" value="Genomic_DNA"/>
</dbReference>
<keyword evidence="3" id="KW-0326">Glycosidase</keyword>
<evidence type="ECO:0000313" key="8">
    <source>
        <dbReference type="Proteomes" id="UP000182321"/>
    </source>
</evidence>
<dbReference type="AlphaFoldDB" id="A0A1H7HSB5"/>
<feature type="domain" description="Glycoside hydrolase family 2 immunoglobulin-like beta-sandwich" evidence="4">
    <location>
        <begin position="200"/>
        <end position="289"/>
    </location>
</feature>
<evidence type="ECO:0000256" key="3">
    <source>
        <dbReference type="ARBA" id="ARBA00023295"/>
    </source>
</evidence>
<dbReference type="Proteomes" id="UP000182321">
    <property type="component" value="Unassembled WGS sequence"/>
</dbReference>
<dbReference type="PANTHER" id="PTHR42732">
    <property type="entry name" value="BETA-GALACTOSIDASE"/>
    <property type="match status" value="1"/>
</dbReference>
<proteinExistence type="inferred from homology"/>
<dbReference type="Gene3D" id="3.20.20.80">
    <property type="entry name" value="Glycosidases"/>
    <property type="match status" value="1"/>
</dbReference>
<feature type="domain" description="Beta-mannosidase-like galactose-binding" evidence="6">
    <location>
        <begin position="89"/>
        <end position="163"/>
    </location>
</feature>
<keyword evidence="8" id="KW-1185">Reference proteome</keyword>
<feature type="domain" description="Glycoside hydrolase family 2 catalytic" evidence="5">
    <location>
        <begin position="304"/>
        <end position="580"/>
    </location>
</feature>
<sequence>MYWKEMLGAIAKPNKDGKTYELSTDYKFEGLLEYPRPQLQRKSYINLNGQWDYRIINGKGQVCSSGSILVPFSPETKLSGTDMHILLPEETLEYTKVFEIDKVKRSKHLLLHFGAVDQVAHVSLNGINLGSHEGGFTAFTFDITDYVVEGNNELKVKVRDYTDRIGYARGKQSIEPSGMWYTAQSGIWQTVWMEWVPDAFVTDLKINPDIDGNKLNMIIKVSEMKGHLDISSSNQDLIKEYRVNNIKDDKLYVTIELNQYQLWSPEDPVLYFLNISYGKDSFSTYFAMRHFGVARDEKGIPRLTLNHKPYFMNGILDQGYYPESLMTPPSDAAMINDIETIKSLGFNMIRKHCKIEPMRWYFHCDRLGMIVWQDIVNGGTKYDMNMICNIPTVVRPFGNAKDKNRLFLRFTGRNTEKSKEVWFKECKEMMHQLYNVPSLGQWCLFNEGWGQFDAAGCLDFAKEIDDTRPIDAASGWFHEGCGDVFSEHVYFEELKVKRNRRPYVISEYGGYSLKVGTHVKRDAVYGYKKYQQQHELQNAYDELMAKIKSLQEEGLSAAVFTQATDIEDEVNGLMTYDRKVQKLY</sequence>
<dbReference type="InterPro" id="IPR017853">
    <property type="entry name" value="GH"/>
</dbReference>
<protein>
    <submittedName>
        <fullName evidence="7">Glycosyl hydrolases family 2, TIM barrel domain</fullName>
    </submittedName>
</protein>
<dbReference type="Pfam" id="PF00703">
    <property type="entry name" value="Glyco_hydro_2"/>
    <property type="match status" value="1"/>
</dbReference>
<name>A0A1H7HSB5_9FIRM</name>
<dbReference type="SUPFAM" id="SSF51445">
    <property type="entry name" value="(Trans)glycosidases"/>
    <property type="match status" value="1"/>
</dbReference>
<dbReference type="GO" id="GO:0005975">
    <property type="term" value="P:carbohydrate metabolic process"/>
    <property type="evidence" value="ECO:0007669"/>
    <property type="project" value="InterPro"/>
</dbReference>
<keyword evidence="2 7" id="KW-0378">Hydrolase</keyword>
<dbReference type="Pfam" id="PF02836">
    <property type="entry name" value="Glyco_hydro_2_C"/>
    <property type="match status" value="1"/>
</dbReference>
<dbReference type="Gene3D" id="2.60.40.10">
    <property type="entry name" value="Immunoglobulins"/>
    <property type="match status" value="1"/>
</dbReference>
<dbReference type="Gene3D" id="2.60.120.260">
    <property type="entry name" value="Galactose-binding domain-like"/>
    <property type="match status" value="1"/>
</dbReference>
<dbReference type="InterPro" id="IPR008979">
    <property type="entry name" value="Galactose-bd-like_sf"/>
</dbReference>
<evidence type="ECO:0000259" key="4">
    <source>
        <dbReference type="Pfam" id="PF00703"/>
    </source>
</evidence>
<dbReference type="RefSeq" id="WP_083380645.1">
    <property type="nucleotide sequence ID" value="NZ_FNZX01000006.1"/>
</dbReference>
<evidence type="ECO:0000256" key="2">
    <source>
        <dbReference type="ARBA" id="ARBA00022801"/>
    </source>
</evidence>
<evidence type="ECO:0000259" key="5">
    <source>
        <dbReference type="Pfam" id="PF02836"/>
    </source>
</evidence>
<gene>
    <name evidence="7" type="ORF">SAMN02910377_01114</name>
</gene>
<organism evidence="7 8">
    <name type="scientific">Pseudobutyrivibrio ruminis</name>
    <dbReference type="NCBI Taxonomy" id="46206"/>
    <lineage>
        <taxon>Bacteria</taxon>
        <taxon>Bacillati</taxon>
        <taxon>Bacillota</taxon>
        <taxon>Clostridia</taxon>
        <taxon>Lachnospirales</taxon>
        <taxon>Lachnospiraceae</taxon>
        <taxon>Pseudobutyrivibrio</taxon>
    </lineage>
</organism>
<dbReference type="InterPro" id="IPR054593">
    <property type="entry name" value="Beta-mannosidase-like_N2"/>
</dbReference>
<dbReference type="InterPro" id="IPR006102">
    <property type="entry name" value="Ig-like_GH2"/>
</dbReference>
<dbReference type="Pfam" id="PF22666">
    <property type="entry name" value="Glyco_hydro_2_N2"/>
    <property type="match status" value="1"/>
</dbReference>
<dbReference type="PANTHER" id="PTHR42732:SF2">
    <property type="entry name" value="BETA-MANNOSIDASE"/>
    <property type="match status" value="1"/>
</dbReference>
<reference evidence="8" key="1">
    <citation type="submission" date="2016-10" db="EMBL/GenBank/DDBJ databases">
        <authorList>
            <person name="Varghese N."/>
            <person name="Submissions S."/>
        </authorList>
    </citation>
    <scope>NUCLEOTIDE SEQUENCE [LARGE SCALE GENOMIC DNA]</scope>
    <source>
        <strain evidence="8">ACV-9</strain>
    </source>
</reference>
<dbReference type="InterPro" id="IPR013783">
    <property type="entry name" value="Ig-like_fold"/>
</dbReference>
<accession>A0A1H7HSB5</accession>
<dbReference type="SUPFAM" id="SSF49785">
    <property type="entry name" value="Galactose-binding domain-like"/>
    <property type="match status" value="1"/>
</dbReference>
<dbReference type="InterPro" id="IPR051913">
    <property type="entry name" value="GH2_Domain-Containing"/>
</dbReference>
<comment type="similarity">
    <text evidence="1">Belongs to the glycosyl hydrolase 2 family.</text>
</comment>
<dbReference type="GO" id="GO:0004553">
    <property type="term" value="F:hydrolase activity, hydrolyzing O-glycosyl compounds"/>
    <property type="evidence" value="ECO:0007669"/>
    <property type="project" value="InterPro"/>
</dbReference>
<evidence type="ECO:0000259" key="6">
    <source>
        <dbReference type="Pfam" id="PF22666"/>
    </source>
</evidence>
<evidence type="ECO:0000313" key="7">
    <source>
        <dbReference type="EMBL" id="SEK53181.1"/>
    </source>
</evidence>
<evidence type="ECO:0000256" key="1">
    <source>
        <dbReference type="ARBA" id="ARBA00007401"/>
    </source>
</evidence>